<dbReference type="AlphaFoldDB" id="A0A3N2DZI9"/>
<gene>
    <name evidence="2" type="ORF">EDC56_0784</name>
</gene>
<comment type="caution">
    <text evidence="2">The sequence shown here is derived from an EMBL/GenBank/DDBJ whole genome shotgun (WGS) entry which is preliminary data.</text>
</comment>
<protein>
    <submittedName>
        <fullName evidence="2">Uncharacterized protein</fullName>
    </submittedName>
</protein>
<dbReference type="RefSeq" id="WP_123711178.1">
    <property type="nucleotide sequence ID" value="NZ_RKHR01000003.1"/>
</dbReference>
<reference evidence="2 3" key="1">
    <citation type="submission" date="2018-11" db="EMBL/GenBank/DDBJ databases">
        <title>Genomic Encyclopedia of Type Strains, Phase IV (KMG-IV): sequencing the most valuable type-strain genomes for metagenomic binning, comparative biology and taxonomic classification.</title>
        <authorList>
            <person name="Goeker M."/>
        </authorList>
    </citation>
    <scope>NUCLEOTIDE SEQUENCE [LARGE SCALE GENOMIC DNA]</scope>
    <source>
        <strain evidence="2 3">DSM 100316</strain>
    </source>
</reference>
<evidence type="ECO:0000313" key="2">
    <source>
        <dbReference type="EMBL" id="ROS05254.1"/>
    </source>
</evidence>
<dbReference type="EMBL" id="RKHR01000003">
    <property type="protein sequence ID" value="ROS05254.1"/>
    <property type="molecule type" value="Genomic_DNA"/>
</dbReference>
<evidence type="ECO:0000256" key="1">
    <source>
        <dbReference type="SAM" id="MobiDB-lite"/>
    </source>
</evidence>
<evidence type="ECO:0000313" key="3">
    <source>
        <dbReference type="Proteomes" id="UP000275394"/>
    </source>
</evidence>
<accession>A0A3N2DZI9</accession>
<proteinExistence type="predicted"/>
<dbReference type="Proteomes" id="UP000275394">
    <property type="component" value="Unassembled WGS sequence"/>
</dbReference>
<organism evidence="2 3">
    <name type="scientific">Sinobacterium caligoides</name>
    <dbReference type="NCBI Taxonomy" id="933926"/>
    <lineage>
        <taxon>Bacteria</taxon>
        <taxon>Pseudomonadati</taxon>
        <taxon>Pseudomonadota</taxon>
        <taxon>Gammaproteobacteria</taxon>
        <taxon>Cellvibrionales</taxon>
        <taxon>Spongiibacteraceae</taxon>
        <taxon>Sinobacterium</taxon>
    </lineage>
</organism>
<sequence length="189" mass="20464">MSNNIQGDLLSGLLQRGQSSKPATIDNSTSLPAESLDTVSAKGLINAAQPIEEGSNKQEIAHQLDIFIPTPDQQMSSAVQPSEPGHTASSYSAKRSFTSLVNLYGPGTEEDQPSLFDTPSPHTQMTSAKSQAVEHVATHATTHDTSFDSQRIVEEVIEQFMPLIRAELRARLQQAELPLPTELNDEDGQ</sequence>
<feature type="region of interest" description="Disordered" evidence="1">
    <location>
        <begin position="106"/>
        <end position="126"/>
    </location>
</feature>
<keyword evidence="3" id="KW-1185">Reference proteome</keyword>
<feature type="compositionally biased region" description="Polar residues" evidence="1">
    <location>
        <begin position="115"/>
        <end position="126"/>
    </location>
</feature>
<name>A0A3N2DZI9_9GAMM</name>